<dbReference type="CDD" id="cd22160">
    <property type="entry name" value="F-box_AtFBL13-like"/>
    <property type="match status" value="1"/>
</dbReference>
<protein>
    <submittedName>
        <fullName evidence="2">F-box/FBD/LRR-repeat protein</fullName>
    </submittedName>
</protein>
<sequence length="350" mass="40918">MTNERIGYAEEDRISELTDDVVCHILSFLPSEEAIATSLLSTRWRFVWHMVPALDFDCMKPTSQERVNKFLSLRTTQRITRLRLNYGKYSYPWLPDTDKWLSAVIKKGKVEHLNFSLCRADANDLPPWSMFTSTTIVTLNLKVSFALVLPSFVVHLPSVKTLHIHNHGCTSLSGFKNFFYGSPALELFSIKTAHVTELNIVRKTRHIRLFERRETRISHAMFKLVIESDRHNDFIPHYFEDHLENVVKAKVYITVAGCDFLCSRVMTRLLYDLKQLRNVEFLSFADFRLLDIYATPPLPKFQNLVQLRLYLKDSHSVFFKLSARCPKLKDFEFVIMDDRYSGFELLLPCY</sequence>
<dbReference type="InterPro" id="IPR032675">
    <property type="entry name" value="LRR_dom_sf"/>
</dbReference>
<dbReference type="InterPro" id="IPR036047">
    <property type="entry name" value="F-box-like_dom_sf"/>
</dbReference>
<feature type="non-terminal residue" evidence="2">
    <location>
        <position position="1"/>
    </location>
</feature>
<proteinExistence type="predicted"/>
<accession>A0A371HQ63</accession>
<name>A0A371HQ63_MUCPR</name>
<dbReference type="PANTHER" id="PTHR31900">
    <property type="entry name" value="F-BOX/RNI SUPERFAMILY PROTEIN-RELATED"/>
    <property type="match status" value="1"/>
</dbReference>
<dbReference type="Proteomes" id="UP000257109">
    <property type="component" value="Unassembled WGS sequence"/>
</dbReference>
<dbReference type="SUPFAM" id="SSF81383">
    <property type="entry name" value="F-box domain"/>
    <property type="match status" value="1"/>
</dbReference>
<dbReference type="AlphaFoldDB" id="A0A371HQ63"/>
<keyword evidence="3" id="KW-1185">Reference proteome</keyword>
<organism evidence="2 3">
    <name type="scientific">Mucuna pruriens</name>
    <name type="common">Velvet bean</name>
    <name type="synonym">Dolichos pruriens</name>
    <dbReference type="NCBI Taxonomy" id="157652"/>
    <lineage>
        <taxon>Eukaryota</taxon>
        <taxon>Viridiplantae</taxon>
        <taxon>Streptophyta</taxon>
        <taxon>Embryophyta</taxon>
        <taxon>Tracheophyta</taxon>
        <taxon>Spermatophyta</taxon>
        <taxon>Magnoliopsida</taxon>
        <taxon>eudicotyledons</taxon>
        <taxon>Gunneridae</taxon>
        <taxon>Pentapetalae</taxon>
        <taxon>rosids</taxon>
        <taxon>fabids</taxon>
        <taxon>Fabales</taxon>
        <taxon>Fabaceae</taxon>
        <taxon>Papilionoideae</taxon>
        <taxon>50 kb inversion clade</taxon>
        <taxon>NPAAA clade</taxon>
        <taxon>indigoferoid/millettioid clade</taxon>
        <taxon>Phaseoleae</taxon>
        <taxon>Mucuna</taxon>
    </lineage>
</organism>
<dbReference type="InterPro" id="IPR050232">
    <property type="entry name" value="FBL13/AtMIF1-like"/>
</dbReference>
<dbReference type="InterPro" id="IPR053781">
    <property type="entry name" value="F-box_AtFBL13-like"/>
</dbReference>
<reference evidence="2" key="1">
    <citation type="submission" date="2018-05" db="EMBL/GenBank/DDBJ databases">
        <title>Draft genome of Mucuna pruriens seed.</title>
        <authorList>
            <person name="Nnadi N.E."/>
            <person name="Vos R."/>
            <person name="Hasami M.H."/>
            <person name="Devisetty U.K."/>
            <person name="Aguiy J.C."/>
        </authorList>
    </citation>
    <scope>NUCLEOTIDE SEQUENCE [LARGE SCALE GENOMIC DNA]</scope>
    <source>
        <strain evidence="2">JCA_2017</strain>
    </source>
</reference>
<dbReference type="OrthoDB" id="1434696at2759"/>
<comment type="caution">
    <text evidence="2">The sequence shown here is derived from an EMBL/GenBank/DDBJ whole genome shotgun (WGS) entry which is preliminary data.</text>
</comment>
<gene>
    <name evidence="2" type="ORF">CR513_11274</name>
</gene>
<dbReference type="EMBL" id="QJKJ01001976">
    <property type="protein sequence ID" value="RDY04940.1"/>
    <property type="molecule type" value="Genomic_DNA"/>
</dbReference>
<dbReference type="Gene3D" id="3.80.10.10">
    <property type="entry name" value="Ribonuclease Inhibitor"/>
    <property type="match status" value="1"/>
</dbReference>
<evidence type="ECO:0000313" key="2">
    <source>
        <dbReference type="EMBL" id="RDY04940.1"/>
    </source>
</evidence>
<dbReference type="Pfam" id="PF00646">
    <property type="entry name" value="F-box"/>
    <property type="match status" value="1"/>
</dbReference>
<dbReference type="STRING" id="157652.A0A371HQ63"/>
<dbReference type="SUPFAM" id="SSF52047">
    <property type="entry name" value="RNI-like"/>
    <property type="match status" value="1"/>
</dbReference>
<feature type="domain" description="F-box" evidence="1">
    <location>
        <begin position="14"/>
        <end position="51"/>
    </location>
</feature>
<dbReference type="InterPro" id="IPR001810">
    <property type="entry name" value="F-box_dom"/>
</dbReference>
<dbReference type="PANTHER" id="PTHR31900:SF34">
    <property type="entry name" value="EMB|CAB62440.1-RELATED"/>
    <property type="match status" value="1"/>
</dbReference>
<evidence type="ECO:0000313" key="3">
    <source>
        <dbReference type="Proteomes" id="UP000257109"/>
    </source>
</evidence>
<evidence type="ECO:0000259" key="1">
    <source>
        <dbReference type="Pfam" id="PF00646"/>
    </source>
</evidence>